<feature type="transmembrane region" description="Helical" evidence="6">
    <location>
        <begin position="275"/>
        <end position="295"/>
    </location>
</feature>
<feature type="transmembrane region" description="Helical" evidence="6">
    <location>
        <begin position="125"/>
        <end position="143"/>
    </location>
</feature>
<dbReference type="PANTHER" id="PTHR35007">
    <property type="entry name" value="INTEGRAL MEMBRANE PROTEIN-RELATED"/>
    <property type="match status" value="1"/>
</dbReference>
<feature type="domain" description="Type II secretion system protein GspF" evidence="7">
    <location>
        <begin position="165"/>
        <end position="293"/>
    </location>
</feature>
<dbReference type="EMBL" id="JACTVJ010000023">
    <property type="protein sequence ID" value="MBC9718014.1"/>
    <property type="molecule type" value="Genomic_DNA"/>
</dbReference>
<organism evidence="8 9">
    <name type="scientific">Streptomyces polyasparticus</name>
    <dbReference type="NCBI Taxonomy" id="2767826"/>
    <lineage>
        <taxon>Bacteria</taxon>
        <taxon>Bacillati</taxon>
        <taxon>Actinomycetota</taxon>
        <taxon>Actinomycetes</taxon>
        <taxon>Kitasatosporales</taxon>
        <taxon>Streptomycetaceae</taxon>
        <taxon>Streptomyces</taxon>
    </lineage>
</organism>
<sequence length="302" mass="31026">MMGILLGIVFGAFLTLLVYALNPPRPSLAQRVAALGRPPAVALPAPRGRDADAAEGWAARAGRRAVPALKSLGLPGASLGRDLRLAEISVESFLAEKAIAALIGVIAPGAAVAALWGATGSGPGWQVTGAASLVVGVVLFFAPDFNVRSAARKRREELRHTLSVFLNLTVVALAGGAGIHQALTDAGSLMHGWAASQLRRALTAADVGRTGVWDEIGALGRHSGVRELTELSASVALAGSEGAKIRASLEAKAAAMRTRRLAEADGAAQAATERMSLPVVVMFAGFLIFIGFPALHKVLAGM</sequence>
<reference evidence="8 9" key="1">
    <citation type="submission" date="2020-08" db="EMBL/GenBank/DDBJ databases">
        <title>Genemic of Streptomyces polyaspartic.</title>
        <authorList>
            <person name="Liu W."/>
        </authorList>
    </citation>
    <scope>NUCLEOTIDE SEQUENCE [LARGE SCALE GENOMIC DNA]</scope>
    <source>
        <strain evidence="8 9">TRM66268-LWL</strain>
    </source>
</reference>
<protein>
    <submittedName>
        <fullName evidence="8">Type II secretion system F family protein</fullName>
    </submittedName>
</protein>
<evidence type="ECO:0000256" key="6">
    <source>
        <dbReference type="SAM" id="Phobius"/>
    </source>
</evidence>
<proteinExistence type="predicted"/>
<gene>
    <name evidence="8" type="ORF">H9Y04_36325</name>
</gene>
<dbReference type="PANTHER" id="PTHR35007:SF1">
    <property type="entry name" value="PILUS ASSEMBLY PROTEIN"/>
    <property type="match status" value="1"/>
</dbReference>
<keyword evidence="5 6" id="KW-0472">Membrane</keyword>
<evidence type="ECO:0000256" key="2">
    <source>
        <dbReference type="ARBA" id="ARBA00022475"/>
    </source>
</evidence>
<evidence type="ECO:0000313" key="9">
    <source>
        <dbReference type="Proteomes" id="UP000642284"/>
    </source>
</evidence>
<evidence type="ECO:0000256" key="3">
    <source>
        <dbReference type="ARBA" id="ARBA00022692"/>
    </source>
</evidence>
<dbReference type="InterPro" id="IPR018076">
    <property type="entry name" value="T2SS_GspF_dom"/>
</dbReference>
<evidence type="ECO:0000259" key="7">
    <source>
        <dbReference type="Pfam" id="PF00482"/>
    </source>
</evidence>
<keyword evidence="2" id="KW-1003">Cell membrane</keyword>
<keyword evidence="4 6" id="KW-1133">Transmembrane helix</keyword>
<evidence type="ECO:0000256" key="5">
    <source>
        <dbReference type="ARBA" id="ARBA00023136"/>
    </source>
</evidence>
<evidence type="ECO:0000256" key="4">
    <source>
        <dbReference type="ARBA" id="ARBA00022989"/>
    </source>
</evidence>
<keyword evidence="3 6" id="KW-0812">Transmembrane</keyword>
<dbReference type="Pfam" id="PF00482">
    <property type="entry name" value="T2SSF"/>
    <property type="match status" value="1"/>
</dbReference>
<evidence type="ECO:0000313" key="8">
    <source>
        <dbReference type="EMBL" id="MBC9718014.1"/>
    </source>
</evidence>
<name>A0ABR7STA9_9ACTN</name>
<comment type="subcellular location">
    <subcellularLocation>
        <location evidence="1">Cell membrane</location>
        <topology evidence="1">Multi-pass membrane protein</topology>
    </subcellularLocation>
</comment>
<comment type="caution">
    <text evidence="8">The sequence shown here is derived from an EMBL/GenBank/DDBJ whole genome shotgun (WGS) entry which is preliminary data.</text>
</comment>
<dbReference type="Proteomes" id="UP000642284">
    <property type="component" value="Unassembled WGS sequence"/>
</dbReference>
<feature type="transmembrane region" description="Helical" evidence="6">
    <location>
        <begin position="164"/>
        <end position="183"/>
    </location>
</feature>
<accession>A0ABR7STA9</accession>
<keyword evidence="9" id="KW-1185">Reference proteome</keyword>
<evidence type="ECO:0000256" key="1">
    <source>
        <dbReference type="ARBA" id="ARBA00004651"/>
    </source>
</evidence>